<dbReference type="InterPro" id="IPR006076">
    <property type="entry name" value="FAD-dep_OxRdtase"/>
</dbReference>
<dbReference type="RefSeq" id="WP_316018141.1">
    <property type="nucleotide sequence ID" value="NZ_JAWDID010000012.1"/>
</dbReference>
<keyword evidence="4" id="KW-1185">Reference proteome</keyword>
<dbReference type="PANTHER" id="PTHR13847">
    <property type="entry name" value="SARCOSINE DEHYDROGENASE-RELATED"/>
    <property type="match status" value="1"/>
</dbReference>
<evidence type="ECO:0000259" key="2">
    <source>
        <dbReference type="Pfam" id="PF01266"/>
    </source>
</evidence>
<gene>
    <name evidence="3" type="ORF">RKE40_10265</name>
</gene>
<feature type="domain" description="FAD dependent oxidoreductase" evidence="2">
    <location>
        <begin position="36"/>
        <end position="383"/>
    </location>
</feature>
<protein>
    <submittedName>
        <fullName evidence="3">FAD-dependent oxidoreductase</fullName>
        <ecNumber evidence="3">1.-.-.-</ecNumber>
    </submittedName>
</protein>
<dbReference type="Gene3D" id="3.50.50.60">
    <property type="entry name" value="FAD/NAD(P)-binding domain"/>
    <property type="match status" value="1"/>
</dbReference>
<dbReference type="EC" id="1.-.-.-" evidence="3"/>
<dbReference type="SUPFAM" id="SSF51905">
    <property type="entry name" value="FAD/NAD(P)-binding domain"/>
    <property type="match status" value="1"/>
</dbReference>
<accession>A0ABU3S657</accession>
<evidence type="ECO:0000313" key="4">
    <source>
        <dbReference type="Proteomes" id="UP001254257"/>
    </source>
</evidence>
<dbReference type="PANTHER" id="PTHR13847:SF281">
    <property type="entry name" value="FAD DEPENDENT OXIDOREDUCTASE DOMAIN-CONTAINING PROTEIN"/>
    <property type="match status" value="1"/>
</dbReference>
<dbReference type="GO" id="GO:0016491">
    <property type="term" value="F:oxidoreductase activity"/>
    <property type="evidence" value="ECO:0007669"/>
    <property type="project" value="UniProtKB-KW"/>
</dbReference>
<evidence type="ECO:0000313" key="3">
    <source>
        <dbReference type="EMBL" id="MDU0340268.1"/>
    </source>
</evidence>
<reference evidence="3 4" key="1">
    <citation type="submission" date="2023-09" db="EMBL/GenBank/DDBJ databases">
        <title>Whole genome shotgun sequencing (WGS) of Bosea sp. ZW T0_25, isolated from stored onions (Allium cepa).</title>
        <authorList>
            <person name="Stoll D.A."/>
            <person name="Huch M."/>
        </authorList>
    </citation>
    <scope>NUCLEOTIDE SEQUENCE [LARGE SCALE GENOMIC DNA]</scope>
    <source>
        <strain evidence="3 4">ZW T0_25</strain>
    </source>
</reference>
<organism evidence="3 4">
    <name type="scientific">Bosea rubneri</name>
    <dbReference type="NCBI Taxonomy" id="3075434"/>
    <lineage>
        <taxon>Bacteria</taxon>
        <taxon>Pseudomonadati</taxon>
        <taxon>Pseudomonadota</taxon>
        <taxon>Alphaproteobacteria</taxon>
        <taxon>Hyphomicrobiales</taxon>
        <taxon>Boseaceae</taxon>
        <taxon>Bosea</taxon>
    </lineage>
</organism>
<keyword evidence="1 3" id="KW-0560">Oxidoreductase</keyword>
<name>A0ABU3S657_9HYPH</name>
<evidence type="ECO:0000256" key="1">
    <source>
        <dbReference type="ARBA" id="ARBA00023002"/>
    </source>
</evidence>
<dbReference type="Pfam" id="PF01266">
    <property type="entry name" value="DAO"/>
    <property type="match status" value="1"/>
</dbReference>
<dbReference type="Proteomes" id="UP001254257">
    <property type="component" value="Unassembled WGS sequence"/>
</dbReference>
<proteinExistence type="predicted"/>
<sequence>MPANDLFTPDFLPHPYWWDAAHPVKEADGALPERADVAIIGGGYTGLSCALELRRQGVEAVVIEADEIGFNASSRNGGLVTGGVKLALSDFSRELGKERADRLTAEAIGTLQFLEDVIAREQIDCDFEKTGRFVAAYSRKHYDHLAANSDRIAALTGARCEMVPRERQREEIGSDHYRGGQFVEAAGGLHPAKYVRGLAEAARRAGAKLVDRTKVQRMSRSADGWRLETSAGAITAQKVMVATNGYTGEATPWMRRRVVPVASFLIATEPLPDGLAAELVPNRRMLADTRRVLSYFRLSPDGRRVLWGGRVGTAAMDPRESARRLHAVMTTVWPQLRDVRVSHSWNGNVAFTFDFRPHLGSHEGVHYALGCQGNGVAMQSWLGFQAARAIAGAANEPSAFANLPFPTAPLYDGRPWFLPMMLAWYRLRDQIDRVAS</sequence>
<dbReference type="InterPro" id="IPR036188">
    <property type="entry name" value="FAD/NAD-bd_sf"/>
</dbReference>
<dbReference type="EMBL" id="JAWDID010000012">
    <property type="protein sequence ID" value="MDU0340268.1"/>
    <property type="molecule type" value="Genomic_DNA"/>
</dbReference>
<comment type="caution">
    <text evidence="3">The sequence shown here is derived from an EMBL/GenBank/DDBJ whole genome shotgun (WGS) entry which is preliminary data.</text>
</comment>
<dbReference type="Gene3D" id="3.30.9.10">
    <property type="entry name" value="D-Amino Acid Oxidase, subunit A, domain 2"/>
    <property type="match status" value="1"/>
</dbReference>